<reference evidence="2" key="1">
    <citation type="submission" date="2017-06" db="EMBL/GenBank/DDBJ databases">
        <title>The pomegranate genome and the genomics of punicalagin biosynthesis.</title>
        <authorList>
            <person name="Xu C."/>
        </authorList>
    </citation>
    <scope>NUCLEOTIDE SEQUENCE [LARGE SCALE GENOMIC DNA]</scope>
    <source>
        <tissue evidence="2">Fresh leaf</tissue>
    </source>
</reference>
<evidence type="ECO:0000313" key="2">
    <source>
        <dbReference type="EMBL" id="OWM83547.1"/>
    </source>
</evidence>
<proteinExistence type="predicted"/>
<accession>A0A218XF17</accession>
<name>A0A218XF17_PUNGR</name>
<feature type="coiled-coil region" evidence="1">
    <location>
        <begin position="101"/>
        <end position="135"/>
    </location>
</feature>
<keyword evidence="1" id="KW-0175">Coiled coil</keyword>
<protein>
    <submittedName>
        <fullName evidence="2">Uncharacterized protein</fullName>
    </submittedName>
</protein>
<dbReference type="AlphaFoldDB" id="A0A218XF17"/>
<comment type="caution">
    <text evidence="2">The sequence shown here is derived from an EMBL/GenBank/DDBJ whole genome shotgun (WGS) entry which is preliminary data.</text>
</comment>
<gene>
    <name evidence="2" type="ORF">CDL15_Pgr013028</name>
</gene>
<sequence length="168" mass="18834">MVWPNEWDPIRSIATNENLSKSTIEAAQLIPSRPVQITRPEEEEGEDRGQVPYRSHCLGGLRYSVARPNDKVLYGRYEVMNGLLYNVAKLNKANDNKDRFAKEAETSHQATEAELGQLKEHITELEGEVKELKRDEVVKAPCDAIAEAYAEVEAAPEGPQLEADTTLE</sequence>
<organism evidence="2">
    <name type="scientific">Punica granatum</name>
    <name type="common">Pomegranate</name>
    <dbReference type="NCBI Taxonomy" id="22663"/>
    <lineage>
        <taxon>Eukaryota</taxon>
        <taxon>Viridiplantae</taxon>
        <taxon>Streptophyta</taxon>
        <taxon>Embryophyta</taxon>
        <taxon>Tracheophyta</taxon>
        <taxon>Spermatophyta</taxon>
        <taxon>Magnoliopsida</taxon>
        <taxon>eudicotyledons</taxon>
        <taxon>Gunneridae</taxon>
        <taxon>Pentapetalae</taxon>
        <taxon>rosids</taxon>
        <taxon>malvids</taxon>
        <taxon>Myrtales</taxon>
        <taxon>Lythraceae</taxon>
        <taxon>Punica</taxon>
    </lineage>
</organism>
<dbReference type="EMBL" id="MTKT01001932">
    <property type="protein sequence ID" value="OWM83547.1"/>
    <property type="molecule type" value="Genomic_DNA"/>
</dbReference>
<evidence type="ECO:0000256" key="1">
    <source>
        <dbReference type="SAM" id="Coils"/>
    </source>
</evidence>
<dbReference type="Proteomes" id="UP000197138">
    <property type="component" value="Unassembled WGS sequence"/>
</dbReference>